<proteinExistence type="predicted"/>
<gene>
    <name evidence="2" type="ORF">PACTADRAFT_4549</name>
</gene>
<accession>A0A1E4TPF3</accession>
<sequence>MSKSSNGGFSSRVANMKFMRKAEQVEIQNKEEETESKLKDLSQWALPNIDSLKLKLLRKRPQFKQVGFSTLNQALQQEEEEEEGPGKQKIPQESGRRLFGGKTPEIPETLENSEPLKEEIKPIVNKQKEAVNSGKRKSNSNGKVSKKRKQR</sequence>
<dbReference type="Pfam" id="PF10175">
    <property type="entry name" value="MPP6"/>
    <property type="match status" value="1"/>
</dbReference>
<evidence type="ECO:0008006" key="4">
    <source>
        <dbReference type="Google" id="ProtNLM"/>
    </source>
</evidence>
<feature type="region of interest" description="Disordered" evidence="1">
    <location>
        <begin position="74"/>
        <end position="151"/>
    </location>
</feature>
<dbReference type="STRING" id="669874.A0A1E4TPF3"/>
<name>A0A1E4TPF3_PACTA</name>
<evidence type="ECO:0000313" key="2">
    <source>
        <dbReference type="EMBL" id="ODV93646.1"/>
    </source>
</evidence>
<feature type="compositionally biased region" description="Basic residues" evidence="1">
    <location>
        <begin position="134"/>
        <end position="151"/>
    </location>
</feature>
<dbReference type="EMBL" id="KV454017">
    <property type="protein sequence ID" value="ODV93646.1"/>
    <property type="molecule type" value="Genomic_DNA"/>
</dbReference>
<reference evidence="3" key="1">
    <citation type="submission" date="2016-05" db="EMBL/GenBank/DDBJ databases">
        <title>Comparative genomics of biotechnologically important yeasts.</title>
        <authorList>
            <consortium name="DOE Joint Genome Institute"/>
            <person name="Riley R."/>
            <person name="Haridas S."/>
            <person name="Wolfe K.H."/>
            <person name="Lopes M.R."/>
            <person name="Hittinger C.T."/>
            <person name="Goker M."/>
            <person name="Salamov A."/>
            <person name="Wisecaver J."/>
            <person name="Long T.M."/>
            <person name="Aerts A.L."/>
            <person name="Barry K."/>
            <person name="Choi C."/>
            <person name="Clum A."/>
            <person name="Coughlan A.Y."/>
            <person name="Deshpande S."/>
            <person name="Douglass A.P."/>
            <person name="Hanson S.J."/>
            <person name="Klenk H.-P."/>
            <person name="Labutti K."/>
            <person name="Lapidus A."/>
            <person name="Lindquist E."/>
            <person name="Lipzen A."/>
            <person name="Meier-Kolthoff J.P."/>
            <person name="Ohm R.A."/>
            <person name="Otillar R.P."/>
            <person name="Pangilinan J."/>
            <person name="Peng Y."/>
            <person name="Rokas A."/>
            <person name="Rosa C.A."/>
            <person name="Scheuner C."/>
            <person name="Sibirny A.A."/>
            <person name="Slot J.C."/>
            <person name="Stielow J.B."/>
            <person name="Sun H."/>
            <person name="Kurtzman C.P."/>
            <person name="Blackwell M."/>
            <person name="Grigoriev I.V."/>
            <person name="Jeffries T.W."/>
        </authorList>
    </citation>
    <scope>NUCLEOTIDE SEQUENCE [LARGE SCALE GENOMIC DNA]</scope>
    <source>
        <strain evidence="3">NRRL Y-2460</strain>
    </source>
</reference>
<dbReference type="Proteomes" id="UP000094236">
    <property type="component" value="Unassembled WGS sequence"/>
</dbReference>
<keyword evidence="3" id="KW-1185">Reference proteome</keyword>
<evidence type="ECO:0000256" key="1">
    <source>
        <dbReference type="SAM" id="MobiDB-lite"/>
    </source>
</evidence>
<organism evidence="2 3">
    <name type="scientific">Pachysolen tannophilus NRRL Y-2460</name>
    <dbReference type="NCBI Taxonomy" id="669874"/>
    <lineage>
        <taxon>Eukaryota</taxon>
        <taxon>Fungi</taxon>
        <taxon>Dikarya</taxon>
        <taxon>Ascomycota</taxon>
        <taxon>Saccharomycotina</taxon>
        <taxon>Pichiomycetes</taxon>
        <taxon>Pachysolenaceae</taxon>
        <taxon>Pachysolen</taxon>
    </lineage>
</organism>
<dbReference type="OrthoDB" id="4084022at2759"/>
<dbReference type="AlphaFoldDB" id="A0A1E4TPF3"/>
<feature type="compositionally biased region" description="Basic and acidic residues" evidence="1">
    <location>
        <begin position="114"/>
        <end position="129"/>
    </location>
</feature>
<protein>
    <recommendedName>
        <fullName evidence="4">M-phase phosphoprotein 6</fullName>
    </recommendedName>
</protein>
<evidence type="ECO:0000313" key="3">
    <source>
        <dbReference type="Proteomes" id="UP000094236"/>
    </source>
</evidence>